<dbReference type="EMBL" id="OW152841">
    <property type="protein sequence ID" value="CAH2062505.1"/>
    <property type="molecule type" value="Genomic_DNA"/>
</dbReference>
<name>A0ABN8IQT6_9NEOP</name>
<proteinExistence type="predicted"/>
<gene>
    <name evidence="2" type="ORF">IPOD504_LOCUS12036</name>
</gene>
<feature type="region of interest" description="Disordered" evidence="1">
    <location>
        <begin position="1"/>
        <end position="106"/>
    </location>
</feature>
<organism evidence="2 3">
    <name type="scientific">Iphiclides podalirius</name>
    <name type="common">scarce swallowtail</name>
    <dbReference type="NCBI Taxonomy" id="110791"/>
    <lineage>
        <taxon>Eukaryota</taxon>
        <taxon>Metazoa</taxon>
        <taxon>Ecdysozoa</taxon>
        <taxon>Arthropoda</taxon>
        <taxon>Hexapoda</taxon>
        <taxon>Insecta</taxon>
        <taxon>Pterygota</taxon>
        <taxon>Neoptera</taxon>
        <taxon>Endopterygota</taxon>
        <taxon>Lepidoptera</taxon>
        <taxon>Glossata</taxon>
        <taxon>Ditrysia</taxon>
        <taxon>Papilionoidea</taxon>
        <taxon>Papilionidae</taxon>
        <taxon>Papilioninae</taxon>
        <taxon>Iphiclides</taxon>
    </lineage>
</organism>
<feature type="non-terminal residue" evidence="2">
    <location>
        <position position="1"/>
    </location>
</feature>
<accession>A0ABN8IQT6</accession>
<reference evidence="2" key="1">
    <citation type="submission" date="2022-03" db="EMBL/GenBank/DDBJ databases">
        <authorList>
            <person name="Martin H S."/>
        </authorList>
    </citation>
    <scope>NUCLEOTIDE SEQUENCE</scope>
</reference>
<dbReference type="Proteomes" id="UP000837857">
    <property type="component" value="Chromosome 29"/>
</dbReference>
<feature type="compositionally biased region" description="Low complexity" evidence="1">
    <location>
        <begin position="60"/>
        <end position="73"/>
    </location>
</feature>
<sequence>MATAIDRDATAPLLAPDVDSPRLRRDGSSPCRDGTCDDVTRGATGGRRVRESTTPPPSPVLALPPDASAAASPIGSVLRNAALPAHRGSRRGTPPPPPPRTGVNVR</sequence>
<evidence type="ECO:0000313" key="2">
    <source>
        <dbReference type="EMBL" id="CAH2062505.1"/>
    </source>
</evidence>
<evidence type="ECO:0000256" key="1">
    <source>
        <dbReference type="SAM" id="MobiDB-lite"/>
    </source>
</evidence>
<keyword evidence="3" id="KW-1185">Reference proteome</keyword>
<evidence type="ECO:0000313" key="3">
    <source>
        <dbReference type="Proteomes" id="UP000837857"/>
    </source>
</evidence>
<protein>
    <submittedName>
        <fullName evidence="2">Uncharacterized protein</fullName>
    </submittedName>
</protein>